<dbReference type="Proteomes" id="UP000621386">
    <property type="component" value="Unassembled WGS sequence"/>
</dbReference>
<evidence type="ECO:0000313" key="23">
    <source>
        <dbReference type="EMBL" id="MBL1104774.1"/>
    </source>
</evidence>
<feature type="domain" description="CoA carboxyltransferase C-terminal" evidence="22">
    <location>
        <begin position="341"/>
        <end position="558"/>
    </location>
</feature>
<evidence type="ECO:0000256" key="18">
    <source>
        <dbReference type="ARBA" id="ARBA00025280"/>
    </source>
</evidence>
<accession>A0ABS1NXN6</accession>
<feature type="compositionally biased region" description="Polar residues" evidence="20">
    <location>
        <begin position="275"/>
        <end position="290"/>
    </location>
</feature>
<comment type="subunit">
    <text evidence="6">Acetyl-CoA carboxylase is a heterotetramer composed of biotin carboxyl carrier protein (AccB), biotin carboxylase (AccC) and two subunits of ACCase subunit beta/alpha.</text>
</comment>
<evidence type="ECO:0000313" key="24">
    <source>
        <dbReference type="Proteomes" id="UP000621386"/>
    </source>
</evidence>
<sequence length="558" mass="56433">MSERLSARETLALVADAGSFRELPAPPRESPPDGPLRWQGYDASRARAAARTGEQESVVCGTASVEGTRAVLIAFEFGFLGGSLGERTGDRLEAAYGHAREHRLPVVPLIATGGSRMQEGMLALTQLQRVARQSVLTREAGLPQIAVLRDPTTGGGWATLGAGADVVLALPGAQVGFAGSRVRPPGADPAAYTAESQTAAGSADAVVPARELKETLGRWLRLLAGPPGPTPATGSAPATGPTQGTGPMADTGPMAGTGLTPGAGPITGTGLTPGAGQTTGTRATPSTEPTPDTDIAPGARSLAGTEPAPSTGPTLSTGSMAAIEPTPGIWPTAGIDPAPVPFALGRAGLPGSGWEAVGRARAPERPRARAYLDAYFGERVLLGGDRCGGRDPDGMLCGFGERDGRTVAYAAQTGTATRPAGYRTAARLIRLADRLGIPVLTLVDTPGAANDAEAERQGAGAAIAEVFAAVAAARVPVTTLVIGEGGSGGALALAAPGNTWATPDSYFSVIAPELAAAILKRPPEAVEATADELRIRPQDLVELGVVRGVVAPANHPRP</sequence>
<comment type="function">
    <text evidence="18">Component of the acetyl coenzyme A carboxylase (ACC) complex. Biotin carboxylase (BC) catalyzes the carboxylation of biotin on its carrier protein (BCCP) and then the CO(2) group is transferred by the transcarboxylase to acetyl-CoA to form malonyl-CoA.</text>
</comment>
<reference evidence="23 24" key="1">
    <citation type="submission" date="2021-01" db="EMBL/GenBank/DDBJ databases">
        <title>WGS of actinomycetes isolated from Thailand.</title>
        <authorList>
            <person name="Thawai C."/>
        </authorList>
    </citation>
    <scope>NUCLEOTIDE SEQUENCE [LARGE SCALE GENOMIC DNA]</scope>
    <source>
        <strain evidence="23 24">CH5-8</strain>
    </source>
</reference>
<dbReference type="Pfam" id="PF01039">
    <property type="entry name" value="Carboxyl_trans"/>
    <property type="match status" value="1"/>
</dbReference>
<dbReference type="PANTHER" id="PTHR42853">
    <property type="entry name" value="ACETYL-COENZYME A CARBOXYLASE CARBOXYL TRANSFERASE SUBUNIT ALPHA"/>
    <property type="match status" value="1"/>
</dbReference>
<dbReference type="PRINTS" id="PR01070">
    <property type="entry name" value="ACCCTRFRASEB"/>
</dbReference>
<proteinExistence type="inferred from homology"/>
<dbReference type="RefSeq" id="WP_201815227.1">
    <property type="nucleotide sequence ID" value="NZ_JAERRH010000003.1"/>
</dbReference>
<keyword evidence="10" id="KW-0444">Lipid biosynthesis</keyword>
<keyword evidence="11 23" id="KW-0808">Transferase</keyword>
<evidence type="ECO:0000256" key="15">
    <source>
        <dbReference type="ARBA" id="ARBA00022840"/>
    </source>
</evidence>
<dbReference type="PROSITE" id="PS50980">
    <property type="entry name" value="COA_CT_NTER"/>
    <property type="match status" value="1"/>
</dbReference>
<keyword evidence="13" id="KW-0479">Metal-binding</keyword>
<feature type="compositionally biased region" description="Low complexity" evidence="20">
    <location>
        <begin position="231"/>
        <end position="249"/>
    </location>
</feature>
<dbReference type="InterPro" id="IPR011762">
    <property type="entry name" value="COA_CT_N"/>
</dbReference>
<dbReference type="PANTHER" id="PTHR42853:SF3">
    <property type="entry name" value="ACETYL-COENZYME A CARBOXYLASE CARBOXYL TRANSFERASE SUBUNIT ALPHA, CHLOROPLASTIC"/>
    <property type="match status" value="1"/>
</dbReference>
<dbReference type="GO" id="GO:0016740">
    <property type="term" value="F:transferase activity"/>
    <property type="evidence" value="ECO:0007669"/>
    <property type="project" value="UniProtKB-KW"/>
</dbReference>
<keyword evidence="13" id="KW-0863">Zinc-finger</keyword>
<keyword evidence="14" id="KW-0276">Fatty acid metabolism</keyword>
<comment type="similarity">
    <text evidence="5">In the N-terminal section; belongs to the AccD/PCCB family.</text>
</comment>
<protein>
    <recommendedName>
        <fullName evidence="8">Acetyl-coenzyme A carboxylase carboxyl transferase subunits beta/alpha</fullName>
        <ecNumber evidence="7">2.1.3.15</ecNumber>
    </recommendedName>
</protein>
<evidence type="ECO:0000256" key="6">
    <source>
        <dbReference type="ARBA" id="ARBA00011664"/>
    </source>
</evidence>
<keyword evidence="13" id="KW-0862">Zinc</keyword>
<comment type="caution">
    <text evidence="23">The sequence shown here is derived from an EMBL/GenBank/DDBJ whole genome shotgun (WGS) entry which is preliminary data.</text>
</comment>
<keyword evidence="12" id="KW-0547">Nucleotide-binding</keyword>
<evidence type="ECO:0000256" key="1">
    <source>
        <dbReference type="ARBA" id="ARBA00001947"/>
    </source>
</evidence>
<organism evidence="23 24">
    <name type="scientific">Streptomyces musisoli</name>
    <dbReference type="NCBI Taxonomy" id="2802280"/>
    <lineage>
        <taxon>Bacteria</taxon>
        <taxon>Bacillati</taxon>
        <taxon>Actinomycetota</taxon>
        <taxon>Actinomycetes</taxon>
        <taxon>Kitasatosporales</taxon>
        <taxon>Streptomycetaceae</taxon>
        <taxon>Streptomyces</taxon>
    </lineage>
</organism>
<evidence type="ECO:0000256" key="17">
    <source>
        <dbReference type="ARBA" id="ARBA00023160"/>
    </source>
</evidence>
<dbReference type="Gene3D" id="3.90.226.10">
    <property type="entry name" value="2-enoyl-CoA Hydratase, Chain A, domain 1"/>
    <property type="match status" value="2"/>
</dbReference>
<dbReference type="InterPro" id="IPR000438">
    <property type="entry name" value="Acetyl_CoA_COase_Trfase_b_su"/>
</dbReference>
<evidence type="ECO:0000256" key="10">
    <source>
        <dbReference type="ARBA" id="ARBA00022516"/>
    </source>
</evidence>
<dbReference type="SUPFAM" id="SSF52096">
    <property type="entry name" value="ClpP/crotonase"/>
    <property type="match status" value="2"/>
</dbReference>
<keyword evidence="16" id="KW-0443">Lipid metabolism</keyword>
<keyword evidence="15" id="KW-0067">ATP-binding</keyword>
<name>A0ABS1NXN6_9ACTN</name>
<evidence type="ECO:0000256" key="12">
    <source>
        <dbReference type="ARBA" id="ARBA00022741"/>
    </source>
</evidence>
<dbReference type="Pfam" id="PF03255">
    <property type="entry name" value="ACCA"/>
    <property type="match status" value="1"/>
</dbReference>
<evidence type="ECO:0000256" key="3">
    <source>
        <dbReference type="ARBA" id="ARBA00004956"/>
    </source>
</evidence>
<feature type="compositionally biased region" description="Gly residues" evidence="20">
    <location>
        <begin position="259"/>
        <end position="273"/>
    </location>
</feature>
<evidence type="ECO:0000256" key="8">
    <source>
        <dbReference type="ARBA" id="ARBA00018312"/>
    </source>
</evidence>
<dbReference type="InterPro" id="IPR034733">
    <property type="entry name" value="AcCoA_carboxyl_beta"/>
</dbReference>
<keyword evidence="17" id="KW-0275">Fatty acid biosynthesis</keyword>
<dbReference type="InterPro" id="IPR001095">
    <property type="entry name" value="Acetyl_CoA_COase_a_su"/>
</dbReference>
<comment type="cofactor">
    <cofactor evidence="1">
        <name>Zn(2+)</name>
        <dbReference type="ChEBI" id="CHEBI:29105"/>
    </cofactor>
</comment>
<evidence type="ECO:0000256" key="7">
    <source>
        <dbReference type="ARBA" id="ARBA00011883"/>
    </source>
</evidence>
<evidence type="ECO:0000256" key="16">
    <source>
        <dbReference type="ARBA" id="ARBA00023098"/>
    </source>
</evidence>
<comment type="similarity">
    <text evidence="4">In the C-terminal section; belongs to the AccA family.</text>
</comment>
<feature type="domain" description="CoA carboxyltransferase N-terminal" evidence="21">
    <location>
        <begin position="1"/>
        <end position="238"/>
    </location>
</feature>
<comment type="subcellular location">
    <subcellularLocation>
        <location evidence="2">Cytoplasm</location>
    </subcellularLocation>
</comment>
<comment type="pathway">
    <text evidence="3">Lipid metabolism; malonyl-CoA biosynthesis; malonyl-CoA from acetyl-CoA: step 1/1.</text>
</comment>
<feature type="region of interest" description="Disordered" evidence="20">
    <location>
        <begin position="222"/>
        <end position="319"/>
    </location>
</feature>
<evidence type="ECO:0000256" key="4">
    <source>
        <dbReference type="ARBA" id="ARBA00006276"/>
    </source>
</evidence>
<evidence type="ECO:0000259" key="22">
    <source>
        <dbReference type="PROSITE" id="PS50989"/>
    </source>
</evidence>
<dbReference type="EMBL" id="JAERRH010000003">
    <property type="protein sequence ID" value="MBL1104774.1"/>
    <property type="molecule type" value="Genomic_DNA"/>
</dbReference>
<keyword evidence="24" id="KW-1185">Reference proteome</keyword>
<evidence type="ECO:0000256" key="11">
    <source>
        <dbReference type="ARBA" id="ARBA00022679"/>
    </source>
</evidence>
<dbReference type="InterPro" id="IPR029045">
    <property type="entry name" value="ClpP/crotonase-like_dom_sf"/>
</dbReference>
<evidence type="ECO:0000256" key="9">
    <source>
        <dbReference type="ARBA" id="ARBA00022490"/>
    </source>
</evidence>
<dbReference type="PROSITE" id="PS50989">
    <property type="entry name" value="COA_CT_CTER"/>
    <property type="match status" value="1"/>
</dbReference>
<evidence type="ECO:0000256" key="13">
    <source>
        <dbReference type="ARBA" id="ARBA00022771"/>
    </source>
</evidence>
<keyword evidence="9" id="KW-0963">Cytoplasm</keyword>
<comment type="catalytic activity">
    <reaction evidence="19">
        <text>N(6)-carboxybiotinyl-L-lysyl-[protein] + acetyl-CoA = N(6)-biotinyl-L-lysyl-[protein] + malonyl-CoA</text>
        <dbReference type="Rhea" id="RHEA:54728"/>
        <dbReference type="Rhea" id="RHEA-COMP:10505"/>
        <dbReference type="Rhea" id="RHEA-COMP:10506"/>
        <dbReference type="ChEBI" id="CHEBI:57288"/>
        <dbReference type="ChEBI" id="CHEBI:57384"/>
        <dbReference type="ChEBI" id="CHEBI:83144"/>
        <dbReference type="ChEBI" id="CHEBI:83145"/>
        <dbReference type="EC" id="2.1.3.15"/>
    </reaction>
</comment>
<gene>
    <name evidence="23" type="ORF">JK361_09220</name>
</gene>
<evidence type="ECO:0000256" key="14">
    <source>
        <dbReference type="ARBA" id="ARBA00022832"/>
    </source>
</evidence>
<evidence type="ECO:0000259" key="21">
    <source>
        <dbReference type="PROSITE" id="PS50980"/>
    </source>
</evidence>
<dbReference type="InterPro" id="IPR011763">
    <property type="entry name" value="COA_CT_C"/>
</dbReference>
<evidence type="ECO:0000256" key="5">
    <source>
        <dbReference type="ARBA" id="ARBA00010284"/>
    </source>
</evidence>
<evidence type="ECO:0000256" key="20">
    <source>
        <dbReference type="SAM" id="MobiDB-lite"/>
    </source>
</evidence>
<evidence type="ECO:0000256" key="19">
    <source>
        <dbReference type="ARBA" id="ARBA00049152"/>
    </source>
</evidence>
<evidence type="ECO:0000256" key="2">
    <source>
        <dbReference type="ARBA" id="ARBA00004496"/>
    </source>
</evidence>
<dbReference type="EC" id="2.1.3.15" evidence="7"/>